<comment type="similarity">
    <text evidence="1">Belongs to the DPCD family.</text>
</comment>
<dbReference type="PANTHER" id="PTHR31921:SF1">
    <property type="entry name" value="PROTEIN DPCD"/>
    <property type="match status" value="1"/>
</dbReference>
<dbReference type="InterPro" id="IPR026224">
    <property type="entry name" value="DPCD"/>
</dbReference>
<dbReference type="AlphaFoldDB" id="A0A7S1BP17"/>
<protein>
    <recommendedName>
        <fullName evidence="2">Protein DPCD</fullName>
    </recommendedName>
</protein>
<evidence type="ECO:0000313" key="3">
    <source>
        <dbReference type="EMBL" id="CAD8892491.1"/>
    </source>
</evidence>
<evidence type="ECO:0000256" key="1">
    <source>
        <dbReference type="ARBA" id="ARBA00010597"/>
    </source>
</evidence>
<sequence>MYKNYKLGEGKSTVVPVDGKLRVITLYPDETEKLEVWKQNLTVPELLLRKWRTHKQINLVQQSPSWEIEVGNCAPHMQKTKMATTLEGRTAPDRYHRCGELIVESTTTANPTCAYLWSPFLLVFQVRNCPWPFETYRITMTSTSLEMGKARNNKRQGLGEEVILRTTNRKYFKHFRFPALVRLNERMDPKLLKVKHDAVDKTLTITYPKPSAVLEREREEIKEILRLASNPS</sequence>
<organism evidence="3">
    <name type="scientific">Corethron hystrix</name>
    <dbReference type="NCBI Taxonomy" id="216773"/>
    <lineage>
        <taxon>Eukaryota</taxon>
        <taxon>Sar</taxon>
        <taxon>Stramenopiles</taxon>
        <taxon>Ochrophyta</taxon>
        <taxon>Bacillariophyta</taxon>
        <taxon>Coscinodiscophyceae</taxon>
        <taxon>Corethrophycidae</taxon>
        <taxon>Corethrales</taxon>
        <taxon>Corethraceae</taxon>
        <taxon>Corethron</taxon>
    </lineage>
</organism>
<dbReference type="Pfam" id="PF14913">
    <property type="entry name" value="DPCD"/>
    <property type="match status" value="1"/>
</dbReference>
<dbReference type="EMBL" id="HBFR01027267">
    <property type="protein sequence ID" value="CAD8892491.1"/>
    <property type="molecule type" value="Transcribed_RNA"/>
</dbReference>
<gene>
    <name evidence="3" type="ORF">CHYS00102_LOCUS19699</name>
</gene>
<reference evidence="3" key="1">
    <citation type="submission" date="2021-01" db="EMBL/GenBank/DDBJ databases">
        <authorList>
            <person name="Corre E."/>
            <person name="Pelletier E."/>
            <person name="Niang G."/>
            <person name="Scheremetjew M."/>
            <person name="Finn R."/>
            <person name="Kale V."/>
            <person name="Holt S."/>
            <person name="Cochrane G."/>
            <person name="Meng A."/>
            <person name="Brown T."/>
            <person name="Cohen L."/>
        </authorList>
    </citation>
    <scope>NUCLEOTIDE SEQUENCE</scope>
    <source>
        <strain evidence="3">308</strain>
    </source>
</reference>
<name>A0A7S1BP17_9STRA</name>
<accession>A0A7S1BP17</accession>
<dbReference type="PANTHER" id="PTHR31921">
    <property type="entry name" value="PROTEIN DPCD"/>
    <property type="match status" value="1"/>
</dbReference>
<proteinExistence type="inferred from homology"/>
<evidence type="ECO:0000256" key="2">
    <source>
        <dbReference type="ARBA" id="ARBA00020330"/>
    </source>
</evidence>